<evidence type="ECO:0000256" key="1">
    <source>
        <dbReference type="ARBA" id="ARBA00004651"/>
    </source>
</evidence>
<feature type="transmembrane region" description="Helical" evidence="9">
    <location>
        <begin position="80"/>
        <end position="99"/>
    </location>
</feature>
<dbReference type="Pfam" id="PF07690">
    <property type="entry name" value="MFS_1"/>
    <property type="match status" value="2"/>
</dbReference>
<gene>
    <name evidence="11" type="ORF">ACFOY2_08745</name>
</gene>
<feature type="region of interest" description="Disordered" evidence="8">
    <location>
        <begin position="193"/>
        <end position="243"/>
    </location>
</feature>
<dbReference type="RefSeq" id="WP_379527426.1">
    <property type="nucleotide sequence ID" value="NZ_JBHSBI010000003.1"/>
</dbReference>
<keyword evidence="12" id="KW-1185">Reference proteome</keyword>
<keyword evidence="6 9" id="KW-1133">Transmembrane helix</keyword>
<feature type="transmembrane region" description="Helical" evidence="9">
    <location>
        <begin position="379"/>
        <end position="405"/>
    </location>
</feature>
<feature type="transmembrane region" description="Helical" evidence="9">
    <location>
        <begin position="14"/>
        <end position="32"/>
    </location>
</feature>
<dbReference type="Gene3D" id="1.20.1250.20">
    <property type="entry name" value="MFS general substrate transporter like domains"/>
    <property type="match status" value="1"/>
</dbReference>
<comment type="caution">
    <text evidence="11">The sequence shown here is derived from an EMBL/GenBank/DDBJ whole genome shotgun (WGS) entry which is preliminary data.</text>
</comment>
<dbReference type="PANTHER" id="PTHR43271:SF1">
    <property type="entry name" value="INNER MEMBRANE TRANSPORT PROTEIN YNFM"/>
    <property type="match status" value="1"/>
</dbReference>
<comment type="subcellular location">
    <subcellularLocation>
        <location evidence="1">Cell membrane</location>
        <topology evidence="1">Multi-pass membrane protein</topology>
    </subcellularLocation>
</comment>
<keyword evidence="3" id="KW-0813">Transport</keyword>
<dbReference type="PANTHER" id="PTHR43271">
    <property type="entry name" value="BLL2771 PROTEIN"/>
    <property type="match status" value="1"/>
</dbReference>
<proteinExistence type="inferred from homology"/>
<dbReference type="PROSITE" id="PS50850">
    <property type="entry name" value="MFS"/>
    <property type="match status" value="1"/>
</dbReference>
<feature type="transmembrane region" description="Helical" evidence="9">
    <location>
        <begin position="417"/>
        <end position="438"/>
    </location>
</feature>
<evidence type="ECO:0000256" key="5">
    <source>
        <dbReference type="ARBA" id="ARBA00022692"/>
    </source>
</evidence>
<feature type="transmembrane region" description="Helical" evidence="9">
    <location>
        <begin position="52"/>
        <end position="73"/>
    </location>
</feature>
<feature type="transmembrane region" description="Helical" evidence="9">
    <location>
        <begin position="164"/>
        <end position="188"/>
    </location>
</feature>
<reference evidence="12" key="1">
    <citation type="journal article" date="2019" name="Int. J. Syst. Evol. Microbiol.">
        <title>The Global Catalogue of Microorganisms (GCM) 10K type strain sequencing project: providing services to taxonomists for standard genome sequencing and annotation.</title>
        <authorList>
            <consortium name="The Broad Institute Genomics Platform"/>
            <consortium name="The Broad Institute Genome Sequencing Center for Infectious Disease"/>
            <person name="Wu L."/>
            <person name="Ma J."/>
        </authorList>
    </citation>
    <scope>NUCLEOTIDE SEQUENCE [LARGE SCALE GENOMIC DNA]</scope>
    <source>
        <strain evidence="12">TBRC 1276</strain>
    </source>
</reference>
<name>A0ABV8FZX9_9ACTN</name>
<evidence type="ECO:0000256" key="4">
    <source>
        <dbReference type="ARBA" id="ARBA00022475"/>
    </source>
</evidence>
<dbReference type="InterPro" id="IPR036259">
    <property type="entry name" value="MFS_trans_sf"/>
</dbReference>
<evidence type="ECO:0000256" key="8">
    <source>
        <dbReference type="SAM" id="MobiDB-lite"/>
    </source>
</evidence>
<evidence type="ECO:0000313" key="11">
    <source>
        <dbReference type="EMBL" id="MFC4007307.1"/>
    </source>
</evidence>
<protein>
    <submittedName>
        <fullName evidence="11">MFS transporter</fullName>
    </submittedName>
</protein>
<accession>A0ABV8FZX9</accession>
<feature type="transmembrane region" description="Helical" evidence="9">
    <location>
        <begin position="323"/>
        <end position="341"/>
    </location>
</feature>
<evidence type="ECO:0000256" key="6">
    <source>
        <dbReference type="ARBA" id="ARBA00022989"/>
    </source>
</evidence>
<sequence>MVVIEASPAGTRRVSAAVAAAGLSSFALLYAPQPVLPQLATAFRLDPGTASLAIGVATGALAVAVLPLAWLAGRVGRRRVILWSVLGSAMIGLLLPLAPSFPALLAMRAVQGVAIAGFAGVAAAYLADQLGTARLAAAVGAMIAGNSVGGMTGRLGVGFATGPLGWQGALAVVAGVSLVCALFAALALPRTHHTPDPLSPEPAPAPDGRAQAIGTGRSPEPASDRGPQTIEAGRSAEAAGAAETDGAMEAHGTMETAKAMETARAVETGRLAATVTLERAPESGGRRRLGAGLLTPLAVGALGMGSFVALYNAAGFRLSAPPLSLTPAAASLIFLAYAMGTASSAAAGRLTSLWGRTPALVTALIVTVAGSAMTLHGSLAVIAAGLAVLTAGFFAAHTIANAWVAADAPPHARGRAAGLYTLCYYLGSGAGGTAGSIVYGHAGWAWLIATTSVWLLLATLAVLATTRRGRRLTTGCVRASRSAT</sequence>
<evidence type="ECO:0000313" key="12">
    <source>
        <dbReference type="Proteomes" id="UP001595851"/>
    </source>
</evidence>
<dbReference type="InterPro" id="IPR011701">
    <property type="entry name" value="MFS"/>
</dbReference>
<dbReference type="Proteomes" id="UP001595851">
    <property type="component" value="Unassembled WGS sequence"/>
</dbReference>
<keyword evidence="7 9" id="KW-0472">Membrane</keyword>
<evidence type="ECO:0000259" key="10">
    <source>
        <dbReference type="PROSITE" id="PS50850"/>
    </source>
</evidence>
<feature type="transmembrane region" description="Helical" evidence="9">
    <location>
        <begin position="105"/>
        <end position="126"/>
    </location>
</feature>
<evidence type="ECO:0000256" key="7">
    <source>
        <dbReference type="ARBA" id="ARBA00023136"/>
    </source>
</evidence>
<feature type="transmembrane region" description="Helical" evidence="9">
    <location>
        <begin position="133"/>
        <end position="152"/>
    </location>
</feature>
<keyword evidence="5 9" id="KW-0812">Transmembrane</keyword>
<feature type="transmembrane region" description="Helical" evidence="9">
    <location>
        <begin position="353"/>
        <end position="373"/>
    </location>
</feature>
<feature type="domain" description="Major facilitator superfamily (MFS) profile" evidence="10">
    <location>
        <begin position="1"/>
        <end position="467"/>
    </location>
</feature>
<dbReference type="EMBL" id="JBHSBI010000003">
    <property type="protein sequence ID" value="MFC4007307.1"/>
    <property type="molecule type" value="Genomic_DNA"/>
</dbReference>
<keyword evidence="4" id="KW-1003">Cell membrane</keyword>
<feature type="transmembrane region" description="Helical" evidence="9">
    <location>
        <begin position="289"/>
        <end position="311"/>
    </location>
</feature>
<evidence type="ECO:0000256" key="9">
    <source>
        <dbReference type="SAM" id="Phobius"/>
    </source>
</evidence>
<feature type="compositionally biased region" description="Low complexity" evidence="8">
    <location>
        <begin position="231"/>
        <end position="243"/>
    </location>
</feature>
<comment type="similarity">
    <text evidence="2">Belongs to the major facilitator superfamily.</text>
</comment>
<organism evidence="11 12">
    <name type="scientific">Nonomuraea purpurea</name>
    <dbReference type="NCBI Taxonomy" id="1849276"/>
    <lineage>
        <taxon>Bacteria</taxon>
        <taxon>Bacillati</taxon>
        <taxon>Actinomycetota</taxon>
        <taxon>Actinomycetes</taxon>
        <taxon>Streptosporangiales</taxon>
        <taxon>Streptosporangiaceae</taxon>
        <taxon>Nonomuraea</taxon>
    </lineage>
</organism>
<evidence type="ECO:0000256" key="2">
    <source>
        <dbReference type="ARBA" id="ARBA00008335"/>
    </source>
</evidence>
<dbReference type="InterPro" id="IPR020846">
    <property type="entry name" value="MFS_dom"/>
</dbReference>
<feature type="transmembrane region" description="Helical" evidence="9">
    <location>
        <begin position="444"/>
        <end position="464"/>
    </location>
</feature>
<dbReference type="SUPFAM" id="SSF103473">
    <property type="entry name" value="MFS general substrate transporter"/>
    <property type="match status" value="1"/>
</dbReference>
<evidence type="ECO:0000256" key="3">
    <source>
        <dbReference type="ARBA" id="ARBA00022448"/>
    </source>
</evidence>